<feature type="domain" description="Glycosyl transferase family 1" evidence="1">
    <location>
        <begin position="192"/>
        <end position="309"/>
    </location>
</feature>
<dbReference type="EMBL" id="NVMD01000006">
    <property type="protein sequence ID" value="PED15490.1"/>
    <property type="molecule type" value="Genomic_DNA"/>
</dbReference>
<name>A0A9X6YHS0_BACTU</name>
<gene>
    <name evidence="3" type="ORF">COE48_15275</name>
    <name evidence="2" type="ORF">CON01_04795</name>
</gene>
<sequence length="377" mass="43413">MGAPIRILQVFNSMNRGGAESMIMNLYRQVDKTKVQFDFVVHTSNSCAFDDEIKQLGGNIYYIPRFKGYNYLSYRKEWIKFFNIHKEYKVIHGHIGSCAAIYLQIAKEYGLYTIAHSHSTKKTTKKIKTPQEILFPVFSYPTRFIADYFFGCSKLAGKYRYGDKIVASDRFEVINNAVRTQDYIFNEDIRIKYRNEFNLKDQFVIIHVGRFDVPKNQTYLIDIFKEYHKVDESSILVLVGEGPLKKVLEEKVKALNLQESVIFTGIRNDVPDLLKMGDVFVFPSIYEGLPVTLIEAQATGLKCIVSDTVTEEVKVTNLVEFVGLSEPIDSWLQKISAASNSYSRVDRSNDLAISGYDIKETAVFLEDFYINRHNNDM</sequence>
<dbReference type="PANTHER" id="PTHR45947:SF3">
    <property type="entry name" value="SULFOQUINOVOSYL TRANSFERASE SQD2"/>
    <property type="match status" value="1"/>
</dbReference>
<dbReference type="EMBL" id="NUPM01000010">
    <property type="protein sequence ID" value="PGZ02719.1"/>
    <property type="molecule type" value="Genomic_DNA"/>
</dbReference>
<evidence type="ECO:0000259" key="1">
    <source>
        <dbReference type="Pfam" id="PF00534"/>
    </source>
</evidence>
<dbReference type="Pfam" id="PF00534">
    <property type="entry name" value="Glycos_transf_1"/>
    <property type="match status" value="1"/>
</dbReference>
<dbReference type="Proteomes" id="UP000223445">
    <property type="component" value="Unassembled WGS sequence"/>
</dbReference>
<evidence type="ECO:0000313" key="4">
    <source>
        <dbReference type="Proteomes" id="UP000220127"/>
    </source>
</evidence>
<dbReference type="Proteomes" id="UP000220127">
    <property type="component" value="Unassembled WGS sequence"/>
</dbReference>
<accession>A0A9X6YHS0</accession>
<evidence type="ECO:0000313" key="5">
    <source>
        <dbReference type="Proteomes" id="UP000223445"/>
    </source>
</evidence>
<dbReference type="AlphaFoldDB" id="A0A9X6YHS0"/>
<proteinExistence type="predicted"/>
<dbReference type="Gene3D" id="3.40.50.2000">
    <property type="entry name" value="Glycogen Phosphorylase B"/>
    <property type="match status" value="2"/>
</dbReference>
<evidence type="ECO:0000313" key="2">
    <source>
        <dbReference type="EMBL" id="PED15490.1"/>
    </source>
</evidence>
<evidence type="ECO:0000313" key="3">
    <source>
        <dbReference type="EMBL" id="PGZ02719.1"/>
    </source>
</evidence>
<comment type="caution">
    <text evidence="2">The sequence shown here is derived from an EMBL/GenBank/DDBJ whole genome shotgun (WGS) entry which is preliminary data.</text>
</comment>
<dbReference type="PANTHER" id="PTHR45947">
    <property type="entry name" value="SULFOQUINOVOSYL TRANSFERASE SQD2"/>
    <property type="match status" value="1"/>
</dbReference>
<reference evidence="4 5" key="1">
    <citation type="submission" date="2017-09" db="EMBL/GenBank/DDBJ databases">
        <title>Large-scale bioinformatics analysis of Bacillus genomes uncovers conserved roles of natural products in bacterial physiology.</title>
        <authorList>
            <consortium name="Agbiome Team Llc"/>
            <person name="Bleich R.M."/>
            <person name="Grubbs K.J."/>
            <person name="Santa Maria K.C."/>
            <person name="Allen S.E."/>
            <person name="Farag S."/>
            <person name="Shank E.A."/>
            <person name="Bowers A."/>
        </authorList>
    </citation>
    <scope>NUCLEOTIDE SEQUENCE [LARGE SCALE GENOMIC DNA]</scope>
    <source>
        <strain evidence="3 5">AFS030179</strain>
        <strain evidence="2 4">AFS094940</strain>
    </source>
</reference>
<dbReference type="RefSeq" id="WP_097877302.1">
    <property type="nucleotide sequence ID" value="NZ_JBALLD010000001.1"/>
</dbReference>
<dbReference type="CDD" id="cd03812">
    <property type="entry name" value="GT4_CapH-like"/>
    <property type="match status" value="1"/>
</dbReference>
<protein>
    <submittedName>
        <fullName evidence="2">Glycosyl transferase family 1</fullName>
    </submittedName>
</protein>
<dbReference type="InterPro" id="IPR050194">
    <property type="entry name" value="Glycosyltransferase_grp1"/>
</dbReference>
<dbReference type="InterPro" id="IPR001296">
    <property type="entry name" value="Glyco_trans_1"/>
</dbReference>
<keyword evidence="2" id="KW-0808">Transferase</keyword>
<organism evidence="2 4">
    <name type="scientific">Bacillus thuringiensis</name>
    <dbReference type="NCBI Taxonomy" id="1428"/>
    <lineage>
        <taxon>Bacteria</taxon>
        <taxon>Bacillati</taxon>
        <taxon>Bacillota</taxon>
        <taxon>Bacilli</taxon>
        <taxon>Bacillales</taxon>
        <taxon>Bacillaceae</taxon>
        <taxon>Bacillus</taxon>
        <taxon>Bacillus cereus group</taxon>
    </lineage>
</organism>
<dbReference type="GO" id="GO:0016757">
    <property type="term" value="F:glycosyltransferase activity"/>
    <property type="evidence" value="ECO:0007669"/>
    <property type="project" value="InterPro"/>
</dbReference>
<dbReference type="SUPFAM" id="SSF53756">
    <property type="entry name" value="UDP-Glycosyltransferase/glycogen phosphorylase"/>
    <property type="match status" value="1"/>
</dbReference>